<evidence type="ECO:0000313" key="2">
    <source>
        <dbReference type="EMBL" id="OUP59714.1"/>
    </source>
</evidence>
<organism evidence="1 4">
    <name type="scientific">Butyricicoccus pullicaecorum</name>
    <dbReference type="NCBI Taxonomy" id="501571"/>
    <lineage>
        <taxon>Bacteria</taxon>
        <taxon>Bacillati</taxon>
        <taxon>Bacillota</taxon>
        <taxon>Clostridia</taxon>
        <taxon>Eubacteriales</taxon>
        <taxon>Butyricicoccaceae</taxon>
        <taxon>Butyricicoccus</taxon>
    </lineage>
</organism>
<accession>A0A1Y4L919</accession>
<dbReference type="STRING" id="501571.GCA_900143195_00166"/>
<reference evidence="3 4" key="1">
    <citation type="submission" date="2017-04" db="EMBL/GenBank/DDBJ databases">
        <title>Function of individual gut microbiota members based on whole genome sequencing of pure cultures obtained from chicken caecum.</title>
        <authorList>
            <person name="Medvecky M."/>
            <person name="Cejkova D."/>
            <person name="Polansky O."/>
            <person name="Karasova D."/>
            <person name="Kubasova T."/>
            <person name="Cizek A."/>
            <person name="Rychlik I."/>
        </authorList>
    </citation>
    <scope>NUCLEOTIDE SEQUENCE [LARGE SCALE GENOMIC DNA]</scope>
    <source>
        <strain evidence="3">An179</strain>
        <strain evidence="4">An180</strain>
    </source>
</reference>
<protein>
    <submittedName>
        <fullName evidence="1">Uncharacterized protein</fullName>
    </submittedName>
</protein>
<gene>
    <name evidence="2" type="ORF">B5F15_04650</name>
    <name evidence="1" type="ORF">B5F17_10785</name>
</gene>
<comment type="caution">
    <text evidence="1">The sequence shown here is derived from an EMBL/GenBank/DDBJ whole genome shotgun (WGS) entry which is preliminary data.</text>
</comment>
<evidence type="ECO:0000313" key="3">
    <source>
        <dbReference type="Proteomes" id="UP000195326"/>
    </source>
</evidence>
<dbReference type="Proteomes" id="UP000195897">
    <property type="component" value="Unassembled WGS sequence"/>
</dbReference>
<evidence type="ECO:0000313" key="1">
    <source>
        <dbReference type="EMBL" id="OUP51979.1"/>
    </source>
</evidence>
<sequence>MQMQVNEKTKTIELWLTRAEKNDPAFRASLKPLYQQYTAQKYIVAVFLSGDGDLYQQTRDLLIYNRKRLAEQEVQKQRQSAIFM</sequence>
<name>A0A1Y4L919_9FIRM</name>
<dbReference type="Proteomes" id="UP000195326">
    <property type="component" value="Unassembled WGS sequence"/>
</dbReference>
<dbReference type="EMBL" id="NFKK01000014">
    <property type="protein sequence ID" value="OUP51979.1"/>
    <property type="molecule type" value="Genomic_DNA"/>
</dbReference>
<dbReference type="EMBL" id="NFKL01000005">
    <property type="protein sequence ID" value="OUP59714.1"/>
    <property type="molecule type" value="Genomic_DNA"/>
</dbReference>
<proteinExistence type="predicted"/>
<reference evidence="1" key="2">
    <citation type="journal article" date="2018" name="BMC Genomics">
        <title>Whole genome sequencing and function prediction of 133 gut anaerobes isolated from chicken caecum in pure cultures.</title>
        <authorList>
            <person name="Medvecky M."/>
            <person name="Cejkova D."/>
            <person name="Polansky O."/>
            <person name="Karasova D."/>
            <person name="Kubasova T."/>
            <person name="Cizek A."/>
            <person name="Rychlik I."/>
        </authorList>
    </citation>
    <scope>NUCLEOTIDE SEQUENCE</scope>
    <source>
        <strain evidence="2">An179</strain>
        <strain evidence="1">An180</strain>
    </source>
</reference>
<dbReference type="AlphaFoldDB" id="A0A1Y4L919"/>
<evidence type="ECO:0000313" key="4">
    <source>
        <dbReference type="Proteomes" id="UP000195897"/>
    </source>
</evidence>